<dbReference type="Proteomes" id="UP000238916">
    <property type="component" value="Unassembled WGS sequence"/>
</dbReference>
<evidence type="ECO:0000313" key="3">
    <source>
        <dbReference type="Proteomes" id="UP000238916"/>
    </source>
</evidence>
<evidence type="ECO:0000313" key="2">
    <source>
        <dbReference type="EMBL" id="SPF39277.1"/>
    </source>
</evidence>
<organism evidence="2 3">
    <name type="scientific">Candidatus Desulfosporosinus infrequens</name>
    <dbReference type="NCBI Taxonomy" id="2043169"/>
    <lineage>
        <taxon>Bacteria</taxon>
        <taxon>Bacillati</taxon>
        <taxon>Bacillota</taxon>
        <taxon>Clostridia</taxon>
        <taxon>Eubacteriales</taxon>
        <taxon>Desulfitobacteriaceae</taxon>
        <taxon>Desulfosporosinus</taxon>
    </lineage>
</organism>
<sequence>MKKVKHGSPKSNTNLRLIMGGVNKMNKTSKHNPKQVLIPNLNQPAKNFTFEEVARDYNMKPEQLLEFFRKEGIFDENNRPYPYYVEQGYFADPTSPISNRNNTPFTIFRSDRNVIPR</sequence>
<accession>A0A2U3KIB6</accession>
<protein>
    <recommendedName>
        <fullName evidence="1">Antirepressor protein C-terminal domain-containing protein</fullName>
    </recommendedName>
</protein>
<dbReference type="Pfam" id="PF03374">
    <property type="entry name" value="ANT"/>
    <property type="match status" value="1"/>
</dbReference>
<dbReference type="GO" id="GO:0003677">
    <property type="term" value="F:DNA binding"/>
    <property type="evidence" value="ECO:0007669"/>
    <property type="project" value="InterPro"/>
</dbReference>
<reference evidence="3" key="1">
    <citation type="submission" date="2018-02" db="EMBL/GenBank/DDBJ databases">
        <authorList>
            <person name="Hausmann B."/>
        </authorList>
    </citation>
    <scope>NUCLEOTIDE SEQUENCE [LARGE SCALE GENOMIC DNA]</scope>
    <source>
        <strain evidence="3">Peat soil MAG SbF1</strain>
    </source>
</reference>
<proteinExistence type="predicted"/>
<evidence type="ECO:0000259" key="1">
    <source>
        <dbReference type="Pfam" id="PF03374"/>
    </source>
</evidence>
<feature type="domain" description="Antirepressor protein C-terminal" evidence="1">
    <location>
        <begin position="46"/>
        <end position="101"/>
    </location>
</feature>
<dbReference type="AlphaFoldDB" id="A0A2U3KIB6"/>
<name>A0A2U3KIB6_9FIRM</name>
<dbReference type="InterPro" id="IPR005039">
    <property type="entry name" value="Ant_C"/>
</dbReference>
<gene>
    <name evidence="2" type="ORF">SBF1_2050008</name>
</gene>
<dbReference type="EMBL" id="OMOF01000119">
    <property type="protein sequence ID" value="SPF39277.1"/>
    <property type="molecule type" value="Genomic_DNA"/>
</dbReference>